<gene>
    <name evidence="2" type="ORF">CRG98_036810</name>
</gene>
<reference evidence="2 3" key="1">
    <citation type="submission" date="2017-11" db="EMBL/GenBank/DDBJ databases">
        <title>De-novo sequencing of pomegranate (Punica granatum L.) genome.</title>
        <authorList>
            <person name="Akparov Z."/>
            <person name="Amiraslanov A."/>
            <person name="Hajiyeva S."/>
            <person name="Abbasov M."/>
            <person name="Kaur K."/>
            <person name="Hamwieh A."/>
            <person name="Solovyev V."/>
            <person name="Salamov A."/>
            <person name="Braich B."/>
            <person name="Kosarev P."/>
            <person name="Mahmoud A."/>
            <person name="Hajiyev E."/>
            <person name="Babayeva S."/>
            <person name="Izzatullayeva V."/>
            <person name="Mammadov A."/>
            <person name="Mammadov A."/>
            <person name="Sharifova S."/>
            <person name="Ojaghi J."/>
            <person name="Eynullazada K."/>
            <person name="Bayramov B."/>
            <person name="Abdulazimova A."/>
            <person name="Shahmuradov I."/>
        </authorList>
    </citation>
    <scope>NUCLEOTIDE SEQUENCE [LARGE SCALE GENOMIC DNA]</scope>
    <source>
        <strain evidence="3">cv. AG2017</strain>
        <tissue evidence="2">Leaf</tissue>
    </source>
</reference>
<protein>
    <recommendedName>
        <fullName evidence="4">Reverse transcriptase Ty1/copia-type domain-containing protein</fullName>
    </recommendedName>
</protein>
<name>A0A2I0IFM1_PUNGR</name>
<comment type="caution">
    <text evidence="2">The sequence shown here is derived from an EMBL/GenBank/DDBJ whole genome shotgun (WGS) entry which is preliminary data.</text>
</comment>
<evidence type="ECO:0008006" key="4">
    <source>
        <dbReference type="Google" id="ProtNLM"/>
    </source>
</evidence>
<dbReference type="AlphaFoldDB" id="A0A2I0IFM1"/>
<dbReference type="Proteomes" id="UP000233551">
    <property type="component" value="Unassembled WGS sequence"/>
</dbReference>
<evidence type="ECO:0000256" key="1">
    <source>
        <dbReference type="SAM" id="MobiDB-lite"/>
    </source>
</evidence>
<organism evidence="2 3">
    <name type="scientific">Punica granatum</name>
    <name type="common">Pomegranate</name>
    <dbReference type="NCBI Taxonomy" id="22663"/>
    <lineage>
        <taxon>Eukaryota</taxon>
        <taxon>Viridiplantae</taxon>
        <taxon>Streptophyta</taxon>
        <taxon>Embryophyta</taxon>
        <taxon>Tracheophyta</taxon>
        <taxon>Spermatophyta</taxon>
        <taxon>Magnoliopsida</taxon>
        <taxon>eudicotyledons</taxon>
        <taxon>Gunneridae</taxon>
        <taxon>Pentapetalae</taxon>
        <taxon>rosids</taxon>
        <taxon>malvids</taxon>
        <taxon>Myrtales</taxon>
        <taxon>Lythraceae</taxon>
        <taxon>Punica</taxon>
    </lineage>
</organism>
<sequence length="213" mass="23928">MENSNGRGNTSLGDEPNLDIGDSTSWKTPIDYKWVFKMKRQADESVECYKARLVAKGFTQRRGSLPLRKSLYGLRQASRNWHSKFADALRGYAFLQSDLICDLISFFSSINGEVLLLRSHCSHLRAPRIVRRSALDLALPCSQARHRLHSHHLPFEARRFAGSRSCQCASRLNLILAVVASLGCGSRLFPLPSFSISVLTCSSKRVNRINKSC</sequence>
<dbReference type="EMBL" id="PGOL01003130">
    <property type="protein sequence ID" value="PKI42794.1"/>
    <property type="molecule type" value="Genomic_DNA"/>
</dbReference>
<evidence type="ECO:0000313" key="2">
    <source>
        <dbReference type="EMBL" id="PKI42794.1"/>
    </source>
</evidence>
<feature type="compositionally biased region" description="Polar residues" evidence="1">
    <location>
        <begin position="1"/>
        <end position="12"/>
    </location>
</feature>
<feature type="region of interest" description="Disordered" evidence="1">
    <location>
        <begin position="1"/>
        <end position="20"/>
    </location>
</feature>
<proteinExistence type="predicted"/>
<evidence type="ECO:0000313" key="3">
    <source>
        <dbReference type="Proteomes" id="UP000233551"/>
    </source>
</evidence>
<dbReference type="STRING" id="22663.A0A2I0IFM1"/>
<accession>A0A2I0IFM1</accession>
<keyword evidence="3" id="KW-1185">Reference proteome</keyword>